<dbReference type="OrthoDB" id="9789727at2"/>
<accession>A0A1W6ZJX2</accession>
<dbReference type="GO" id="GO:0033389">
    <property type="term" value="P:putrescine biosynthetic process from arginine, via agmatine"/>
    <property type="evidence" value="ECO:0007669"/>
    <property type="project" value="TreeGrafter"/>
</dbReference>
<dbReference type="PANTHER" id="PTHR11358">
    <property type="entry name" value="ARGINASE/AGMATINASE"/>
    <property type="match status" value="1"/>
</dbReference>
<dbReference type="PIRSF" id="PIRSF036979">
    <property type="entry name" value="Arginase"/>
    <property type="match status" value="1"/>
</dbReference>
<protein>
    <submittedName>
        <fullName evidence="4">Agmatinase</fullName>
    </submittedName>
</protein>
<dbReference type="InterPro" id="IPR006035">
    <property type="entry name" value="Ureohydrolase"/>
</dbReference>
<dbReference type="SUPFAM" id="SSF52768">
    <property type="entry name" value="Arginase/deacetylase"/>
    <property type="match status" value="1"/>
</dbReference>
<comment type="similarity">
    <text evidence="3">Belongs to the arginase family.</text>
</comment>
<evidence type="ECO:0000313" key="4">
    <source>
        <dbReference type="EMBL" id="ARP97440.1"/>
    </source>
</evidence>
<dbReference type="KEGG" id="bgm:CAL15_13595"/>
<evidence type="ECO:0000313" key="5">
    <source>
        <dbReference type="Proteomes" id="UP000194161"/>
    </source>
</evidence>
<name>A0A1W6ZJX2_9BORD</name>
<evidence type="ECO:0000256" key="2">
    <source>
        <dbReference type="ARBA" id="ARBA00022801"/>
    </source>
</evidence>
<organism evidence="4 5">
    <name type="scientific">Bordetella genomosp. 13</name>
    <dbReference type="NCBI Taxonomy" id="463040"/>
    <lineage>
        <taxon>Bacteria</taxon>
        <taxon>Pseudomonadati</taxon>
        <taxon>Pseudomonadota</taxon>
        <taxon>Betaproteobacteria</taxon>
        <taxon>Burkholderiales</taxon>
        <taxon>Alcaligenaceae</taxon>
        <taxon>Bordetella</taxon>
    </lineage>
</organism>
<sequence length="302" mass="32296">MGLPASRPAQDGAPRACVVGIPFDCGTHPFRVGSRQGPDAIREQSRLLRPFDLYRRVGVDNPSEFLRAVDLGNVICQPGDVDASYPRIEAAIAQVLDAGAISISMGGDGAVTLPQLRAVSHRHPGFVVLHIDSHTDTYPIPGYNTATTFTRAAEEGLLDVGASYHVGARGQSFMGGVIEYGREVGYTVMPFDEFMADRHAAIETIKRSIGDRPVYLCFDMDIFDPSCAPGVCTPEWGGLSPREGLELLRSLSGLNFVAFDVNTVSPPQDVQGATAFLAATVLQECCTLAAAAVQAYPQDRPA</sequence>
<dbReference type="GO" id="GO:0008783">
    <property type="term" value="F:agmatinase activity"/>
    <property type="evidence" value="ECO:0007669"/>
    <property type="project" value="TreeGrafter"/>
</dbReference>
<dbReference type="Gene3D" id="3.40.800.10">
    <property type="entry name" value="Ureohydrolase domain"/>
    <property type="match status" value="1"/>
</dbReference>
<keyword evidence="5" id="KW-1185">Reference proteome</keyword>
<dbReference type="Proteomes" id="UP000194161">
    <property type="component" value="Chromosome"/>
</dbReference>
<proteinExistence type="inferred from homology"/>
<keyword evidence="2" id="KW-0378">Hydrolase</keyword>
<dbReference type="EMBL" id="CP021111">
    <property type="protein sequence ID" value="ARP97440.1"/>
    <property type="molecule type" value="Genomic_DNA"/>
</dbReference>
<evidence type="ECO:0000256" key="3">
    <source>
        <dbReference type="PROSITE-ProRule" id="PRU00742"/>
    </source>
</evidence>
<dbReference type="InterPro" id="IPR023696">
    <property type="entry name" value="Ureohydrolase_dom_sf"/>
</dbReference>
<evidence type="ECO:0000256" key="1">
    <source>
        <dbReference type="ARBA" id="ARBA00022723"/>
    </source>
</evidence>
<dbReference type="RefSeq" id="WP_086081086.1">
    <property type="nucleotide sequence ID" value="NZ_CP021111.1"/>
</dbReference>
<dbReference type="Pfam" id="PF00491">
    <property type="entry name" value="Arginase"/>
    <property type="match status" value="1"/>
</dbReference>
<dbReference type="GO" id="GO:0046872">
    <property type="term" value="F:metal ion binding"/>
    <property type="evidence" value="ECO:0007669"/>
    <property type="project" value="UniProtKB-KW"/>
</dbReference>
<dbReference type="STRING" id="463040.CAL15_13595"/>
<dbReference type="PROSITE" id="PS51409">
    <property type="entry name" value="ARGINASE_2"/>
    <property type="match status" value="1"/>
</dbReference>
<dbReference type="AlphaFoldDB" id="A0A1W6ZJX2"/>
<reference evidence="4 5" key="1">
    <citation type="submission" date="2017-05" db="EMBL/GenBank/DDBJ databases">
        <title>Complete and WGS of Bordetella genogroups.</title>
        <authorList>
            <person name="Spilker T."/>
            <person name="LiPuma J."/>
        </authorList>
    </citation>
    <scope>NUCLEOTIDE SEQUENCE [LARGE SCALE GENOMIC DNA]</scope>
    <source>
        <strain evidence="4 5">AU7206</strain>
    </source>
</reference>
<gene>
    <name evidence="4" type="ORF">CAL15_13595</name>
</gene>
<dbReference type="PANTHER" id="PTHR11358:SF26">
    <property type="entry name" value="GUANIDINO ACID HYDROLASE, MITOCHONDRIAL"/>
    <property type="match status" value="1"/>
</dbReference>
<keyword evidence="1" id="KW-0479">Metal-binding</keyword>